<proteinExistence type="predicted"/>
<dbReference type="SUPFAM" id="SSF103473">
    <property type="entry name" value="MFS general substrate transporter"/>
    <property type="match status" value="1"/>
</dbReference>
<dbReference type="Gene3D" id="1.20.1250.20">
    <property type="entry name" value="MFS general substrate transporter like domains"/>
    <property type="match status" value="1"/>
</dbReference>
<accession>S4AZE0</accession>
<feature type="transmembrane region" description="Helical" evidence="7">
    <location>
        <begin position="128"/>
        <end position="148"/>
    </location>
</feature>
<keyword evidence="3 7" id="KW-0812">Transmembrane</keyword>
<reference evidence="9 10" key="1">
    <citation type="submission" date="2013-02" db="EMBL/GenBank/DDBJ databases">
        <title>Draft Genome Sequence of Streptomyces aurantiacus, Which Produces Setomimycin.</title>
        <authorList>
            <person name="Gruening B.A."/>
            <person name="Praeg A."/>
            <person name="Erxleben A."/>
            <person name="Guenther S."/>
            <person name="Mueller M."/>
        </authorList>
    </citation>
    <scope>NUCLEOTIDE SEQUENCE [LARGE SCALE GENOMIC DNA]</scope>
    <source>
        <strain evidence="9 10">JA 4570</strain>
    </source>
</reference>
<keyword evidence="2" id="KW-1003">Cell membrane</keyword>
<evidence type="ECO:0000256" key="5">
    <source>
        <dbReference type="ARBA" id="ARBA00023136"/>
    </source>
</evidence>
<organism evidence="9 10">
    <name type="scientific">Streptomyces aurantiacus JA 4570</name>
    <dbReference type="NCBI Taxonomy" id="1286094"/>
    <lineage>
        <taxon>Bacteria</taxon>
        <taxon>Bacillati</taxon>
        <taxon>Actinomycetota</taxon>
        <taxon>Actinomycetes</taxon>
        <taxon>Kitasatosporales</taxon>
        <taxon>Streptomycetaceae</taxon>
        <taxon>Streptomyces</taxon>
        <taxon>Streptomyces aurantiacus group</taxon>
    </lineage>
</organism>
<gene>
    <name evidence="9" type="ORF">STRAU_0260</name>
</gene>
<keyword evidence="5 7" id="KW-0472">Membrane</keyword>
<feature type="transmembrane region" description="Helical" evidence="7">
    <location>
        <begin position="96"/>
        <end position="121"/>
    </location>
</feature>
<dbReference type="InterPro" id="IPR011701">
    <property type="entry name" value="MFS"/>
</dbReference>
<dbReference type="AlphaFoldDB" id="S4AZE0"/>
<evidence type="ECO:0000256" key="1">
    <source>
        <dbReference type="ARBA" id="ARBA00004651"/>
    </source>
</evidence>
<evidence type="ECO:0000256" key="4">
    <source>
        <dbReference type="ARBA" id="ARBA00022989"/>
    </source>
</evidence>
<dbReference type="Proteomes" id="UP000014629">
    <property type="component" value="Unassembled WGS sequence"/>
</dbReference>
<feature type="transmembrane region" description="Helical" evidence="7">
    <location>
        <begin position="64"/>
        <end position="90"/>
    </location>
</feature>
<dbReference type="CDD" id="cd06173">
    <property type="entry name" value="MFS_MefA_like"/>
    <property type="match status" value="1"/>
</dbReference>
<dbReference type="GO" id="GO:0005886">
    <property type="term" value="C:plasma membrane"/>
    <property type="evidence" value="ECO:0007669"/>
    <property type="project" value="UniProtKB-SubCell"/>
</dbReference>
<feature type="domain" description="Major facilitator superfamily (MFS) profile" evidence="8">
    <location>
        <begin position="63"/>
        <end position="458"/>
    </location>
</feature>
<feature type="compositionally biased region" description="Basic and acidic residues" evidence="6">
    <location>
        <begin position="35"/>
        <end position="52"/>
    </location>
</feature>
<dbReference type="Pfam" id="PF07690">
    <property type="entry name" value="MFS_1"/>
    <property type="match status" value="1"/>
</dbReference>
<comment type="caution">
    <text evidence="9">The sequence shown here is derived from an EMBL/GenBank/DDBJ whole genome shotgun (WGS) entry which is preliminary data.</text>
</comment>
<keyword evidence="10" id="KW-1185">Reference proteome</keyword>
<feature type="transmembrane region" description="Helical" evidence="7">
    <location>
        <begin position="316"/>
        <end position="336"/>
    </location>
</feature>
<feature type="region of interest" description="Disordered" evidence="6">
    <location>
        <begin position="239"/>
        <end position="259"/>
    </location>
</feature>
<evidence type="ECO:0000256" key="6">
    <source>
        <dbReference type="SAM" id="MobiDB-lite"/>
    </source>
</evidence>
<evidence type="ECO:0000313" key="9">
    <source>
        <dbReference type="EMBL" id="EPH46707.1"/>
    </source>
</evidence>
<dbReference type="PATRIC" id="fig|1286094.4.peg.257"/>
<feature type="transmembrane region" description="Helical" evidence="7">
    <location>
        <begin position="434"/>
        <end position="454"/>
    </location>
</feature>
<dbReference type="EMBL" id="AOPZ01000008">
    <property type="protein sequence ID" value="EPH46707.1"/>
    <property type="molecule type" value="Genomic_DNA"/>
</dbReference>
<evidence type="ECO:0000256" key="7">
    <source>
        <dbReference type="SAM" id="Phobius"/>
    </source>
</evidence>
<comment type="subcellular location">
    <subcellularLocation>
        <location evidence="1">Cell membrane</location>
        <topology evidence="1">Multi-pass membrane protein</topology>
    </subcellularLocation>
</comment>
<protein>
    <recommendedName>
        <fullName evidence="8">Major facilitator superfamily (MFS) profile domain-containing protein</fullName>
    </recommendedName>
</protein>
<dbReference type="InterPro" id="IPR036259">
    <property type="entry name" value="MFS_trans_sf"/>
</dbReference>
<evidence type="ECO:0000313" key="10">
    <source>
        <dbReference type="Proteomes" id="UP000014629"/>
    </source>
</evidence>
<evidence type="ECO:0000256" key="2">
    <source>
        <dbReference type="ARBA" id="ARBA00022475"/>
    </source>
</evidence>
<dbReference type="GO" id="GO:0022857">
    <property type="term" value="F:transmembrane transporter activity"/>
    <property type="evidence" value="ECO:0007669"/>
    <property type="project" value="InterPro"/>
</dbReference>
<sequence length="473" mass="48236">MRDVATTPIRAGEAERASDAQGGPREPEAVPNEDAADRKSAADAGDGTRDGAGRGRGVLRDVAFLRLWSGNTASGLATWALPFVLGLAVLDRTIGAATLGLLLAARTAGFLVAVAVGGVLADRYSRRGVVLWAGLSAAAATPLLAVGLGRSLPLMLAAAVVAGAGQGACRPAFQALTAEVVDEDRRQAANAAMTLSVRATTLAGPSLTALLAVVLDAWALLLGIGVLWLVAALVPGPGARRPRTEAAGAGADGTGDDVPRRRPSFFAEFAEGLREARRHPWFLAGLGALTVVISTGYSATGVALPLVSRDKYDTGVVLAAAMTAYTLGALGGAVVVARWRPRAQGWAALAGLGLYGFAPLSLLLPVHWAVVVAAYAVAGIGIELFNVPWFTATQREVEADKLARVSSLDFMLSYGLAPLGLALIAPAIEHFGARPVLAVCAVLCFAAPAAAALVPSARGFSRRPATGAAAPND</sequence>
<evidence type="ECO:0000259" key="8">
    <source>
        <dbReference type="PROSITE" id="PS50850"/>
    </source>
</evidence>
<feature type="transmembrane region" description="Helical" evidence="7">
    <location>
        <begin position="368"/>
        <end position="387"/>
    </location>
</feature>
<feature type="region of interest" description="Disordered" evidence="6">
    <location>
        <begin position="1"/>
        <end position="52"/>
    </location>
</feature>
<dbReference type="PROSITE" id="PS50850">
    <property type="entry name" value="MFS"/>
    <property type="match status" value="1"/>
</dbReference>
<dbReference type="PANTHER" id="PTHR23513">
    <property type="entry name" value="INTEGRAL MEMBRANE EFFLUX PROTEIN-RELATED"/>
    <property type="match status" value="1"/>
</dbReference>
<keyword evidence="4 7" id="KW-1133">Transmembrane helix</keyword>
<feature type="transmembrane region" description="Helical" evidence="7">
    <location>
        <begin position="281"/>
        <end position="304"/>
    </location>
</feature>
<evidence type="ECO:0000256" key="3">
    <source>
        <dbReference type="ARBA" id="ARBA00022692"/>
    </source>
</evidence>
<name>S4AZE0_9ACTN</name>
<feature type="transmembrane region" description="Helical" evidence="7">
    <location>
        <begin position="209"/>
        <end position="234"/>
    </location>
</feature>
<feature type="transmembrane region" description="Helical" evidence="7">
    <location>
        <begin position="408"/>
        <end position="428"/>
    </location>
</feature>
<dbReference type="PANTHER" id="PTHR23513:SF11">
    <property type="entry name" value="STAPHYLOFERRIN A TRANSPORTER"/>
    <property type="match status" value="1"/>
</dbReference>
<dbReference type="InterPro" id="IPR020846">
    <property type="entry name" value="MFS_dom"/>
</dbReference>
<feature type="transmembrane region" description="Helical" evidence="7">
    <location>
        <begin position="343"/>
        <end position="362"/>
    </location>
</feature>